<dbReference type="AlphaFoldDB" id="A0AAQ3L0L0"/>
<evidence type="ECO:0000313" key="4">
    <source>
        <dbReference type="EMBL" id="WOL18522.1"/>
    </source>
</evidence>
<feature type="region of interest" description="Disordered" evidence="3">
    <location>
        <begin position="596"/>
        <end position="636"/>
    </location>
</feature>
<evidence type="ECO:0000256" key="3">
    <source>
        <dbReference type="SAM" id="MobiDB-lite"/>
    </source>
</evidence>
<keyword evidence="1" id="KW-0433">Leucine-rich repeat</keyword>
<dbReference type="PROSITE" id="PS51450">
    <property type="entry name" value="LRR"/>
    <property type="match status" value="4"/>
</dbReference>
<feature type="region of interest" description="Disordered" evidence="3">
    <location>
        <begin position="252"/>
        <end position="277"/>
    </location>
</feature>
<dbReference type="EMBL" id="CP136898">
    <property type="protein sequence ID" value="WOL18522.1"/>
    <property type="molecule type" value="Genomic_DNA"/>
</dbReference>
<dbReference type="InterPro" id="IPR025875">
    <property type="entry name" value="Leu-rich_rpt_4"/>
</dbReference>
<keyword evidence="5" id="KW-1185">Reference proteome</keyword>
<sequence length="636" mass="70535">MAKFSCFSVLFVGKKKKPQKSSKAVDAKRVNSTSGLRIKPEELIHPYLEARSPLTVKVVENGNKDEIFTRTVPPVEAAYEGGDEHEDVSSIKRGFSGFDLQALAMEKGELASPGFEQELTNDVMENKPETVEGTNLDVFVQSGHVSDPGMGRTTAFWGSPSLKRSCSTIETKRPRKLISSLTKSCSYEELQTISGNGEANEITGSPQSVMTSRSADKVMLKKRSSSQVLPSRSRKLWWKLFLWSHRNLHKSWSSKPERKTPSKDASNNKAGYCSDTLEPSHKVDMKKKKPMQEQEITTGFWPQNQWVAFCAESSTSDRVNAWVRSLDDNPCYPIEDDEVEAANFVSTEVGEPSSKNHTRTSKRTLEEVVQANNIVQSLNSFSSVAHISGMGLKVIPAISSFNSLRSVNLSGNFIVHISPGSLPKSLHSLDLSRNKIATIEGLRELTKLRVLNLSYNRISRIGHGLSNCVLIKELYLIGNKISDIDGLHRLLKLTVLDLSFNKISTTKALGQLVANYDSLLALNLLGNPIQTNIGDDQLRKAVCSLLPQLVYLNKQPTKPHRAREVVSDSVAKAALGQHSWNTRRRPTRHMLQCSTASVKGRMGEGSSHKVISNGGSQKSRHRSKSRHHQHSVSTRK</sequence>
<reference evidence="4 5" key="1">
    <citation type="submission" date="2023-10" db="EMBL/GenBank/DDBJ databases">
        <title>Chromosome-scale genome assembly provides insights into flower coloration mechanisms of Canna indica.</title>
        <authorList>
            <person name="Li C."/>
        </authorList>
    </citation>
    <scope>NUCLEOTIDE SEQUENCE [LARGE SCALE GENOMIC DNA]</scope>
    <source>
        <tissue evidence="4">Flower</tissue>
    </source>
</reference>
<dbReference type="GO" id="GO:0005737">
    <property type="term" value="C:cytoplasm"/>
    <property type="evidence" value="ECO:0007669"/>
    <property type="project" value="TreeGrafter"/>
</dbReference>
<organism evidence="4 5">
    <name type="scientific">Canna indica</name>
    <name type="common">Indian-shot</name>
    <dbReference type="NCBI Taxonomy" id="4628"/>
    <lineage>
        <taxon>Eukaryota</taxon>
        <taxon>Viridiplantae</taxon>
        <taxon>Streptophyta</taxon>
        <taxon>Embryophyta</taxon>
        <taxon>Tracheophyta</taxon>
        <taxon>Spermatophyta</taxon>
        <taxon>Magnoliopsida</taxon>
        <taxon>Liliopsida</taxon>
        <taxon>Zingiberales</taxon>
        <taxon>Cannaceae</taxon>
        <taxon>Canna</taxon>
    </lineage>
</organism>
<dbReference type="Pfam" id="PF13855">
    <property type="entry name" value="LRR_8"/>
    <property type="match status" value="1"/>
</dbReference>
<dbReference type="InterPro" id="IPR003591">
    <property type="entry name" value="Leu-rich_rpt_typical-subtyp"/>
</dbReference>
<proteinExistence type="predicted"/>
<dbReference type="FunFam" id="3.80.10.10:FF:000505">
    <property type="entry name" value="Outer arm dynein light chain 1 protein"/>
    <property type="match status" value="1"/>
</dbReference>
<dbReference type="Proteomes" id="UP001327560">
    <property type="component" value="Chromosome 9"/>
</dbReference>
<dbReference type="SMART" id="SM00365">
    <property type="entry name" value="LRR_SD22"/>
    <property type="match status" value="4"/>
</dbReference>
<dbReference type="Pfam" id="PF12799">
    <property type="entry name" value="LRR_4"/>
    <property type="match status" value="1"/>
</dbReference>
<accession>A0AAQ3L0L0</accession>
<feature type="compositionally biased region" description="Basic residues" evidence="3">
    <location>
        <begin position="618"/>
        <end position="636"/>
    </location>
</feature>
<evidence type="ECO:0008006" key="6">
    <source>
        <dbReference type="Google" id="ProtNLM"/>
    </source>
</evidence>
<dbReference type="SMART" id="SM00369">
    <property type="entry name" value="LRR_TYP"/>
    <property type="match status" value="3"/>
</dbReference>
<keyword evidence="2" id="KW-0677">Repeat</keyword>
<evidence type="ECO:0000256" key="1">
    <source>
        <dbReference type="ARBA" id="ARBA00022614"/>
    </source>
</evidence>
<name>A0AAQ3L0L0_9LILI</name>
<dbReference type="SUPFAM" id="SSF52075">
    <property type="entry name" value="Outer arm dynein light chain 1"/>
    <property type="match status" value="1"/>
</dbReference>
<dbReference type="Gene3D" id="3.80.10.10">
    <property type="entry name" value="Ribonuclease Inhibitor"/>
    <property type="match status" value="2"/>
</dbReference>
<evidence type="ECO:0000313" key="5">
    <source>
        <dbReference type="Proteomes" id="UP001327560"/>
    </source>
</evidence>
<evidence type="ECO:0000256" key="2">
    <source>
        <dbReference type="ARBA" id="ARBA00022737"/>
    </source>
</evidence>
<dbReference type="InterPro" id="IPR001611">
    <property type="entry name" value="Leu-rich_rpt"/>
</dbReference>
<dbReference type="InterPro" id="IPR032675">
    <property type="entry name" value="LRR_dom_sf"/>
</dbReference>
<dbReference type="FunFam" id="3.80.10.10:FF:000200">
    <property type="entry name" value="Outer arm dynein light chain 1 protein"/>
    <property type="match status" value="1"/>
</dbReference>
<dbReference type="PANTHER" id="PTHR15454:SF37">
    <property type="entry name" value="OUTER ARM DYNEIN LIGHT CHAIN 1 PROTEIN"/>
    <property type="match status" value="1"/>
</dbReference>
<dbReference type="PANTHER" id="PTHR15454">
    <property type="entry name" value="NISCHARIN RELATED"/>
    <property type="match status" value="1"/>
</dbReference>
<protein>
    <recommendedName>
        <fullName evidence="6">Outer arm dynein light chain 1 protein</fullName>
    </recommendedName>
</protein>
<gene>
    <name evidence="4" type="ORF">Cni_G27319</name>
</gene>